<keyword evidence="1" id="KW-0677">Repeat</keyword>
<accession>H1KZ80</accession>
<keyword evidence="6" id="KW-1185">Reference proteome</keyword>
<evidence type="ECO:0000313" key="5">
    <source>
        <dbReference type="EMBL" id="EHP86234.1"/>
    </source>
</evidence>
<protein>
    <submittedName>
        <fullName evidence="5">CBS domain containing membrane protein</fullName>
    </submittedName>
</protein>
<dbReference type="PANTHER" id="PTHR43080:SF2">
    <property type="entry name" value="CBS DOMAIN-CONTAINING PROTEIN"/>
    <property type="match status" value="1"/>
</dbReference>
<proteinExistence type="predicted"/>
<feature type="domain" description="CBS" evidence="4">
    <location>
        <begin position="13"/>
        <end position="72"/>
    </location>
</feature>
<evidence type="ECO:0000256" key="1">
    <source>
        <dbReference type="ARBA" id="ARBA00022737"/>
    </source>
</evidence>
<dbReference type="OrthoDB" id="8919at2157"/>
<dbReference type="SMART" id="SM00116">
    <property type="entry name" value="CBS"/>
    <property type="match status" value="2"/>
</dbReference>
<dbReference type="SUPFAM" id="SSF54631">
    <property type="entry name" value="CBS-domain pair"/>
    <property type="match status" value="1"/>
</dbReference>
<dbReference type="PATRIC" id="fig|647171.4.peg.1079"/>
<dbReference type="InterPro" id="IPR000644">
    <property type="entry name" value="CBS_dom"/>
</dbReference>
<dbReference type="Proteomes" id="UP000003706">
    <property type="component" value="Unassembled WGS sequence"/>
</dbReference>
<dbReference type="Pfam" id="PF00571">
    <property type="entry name" value="CBS"/>
    <property type="match status" value="2"/>
</dbReference>
<dbReference type="AlphaFoldDB" id="H1KZ80"/>
<sequence>MENLKKIKVKDIMTTDVIYASPKDNVIGAFEILLKNKISCLPVVDENKKVIGIMTTTDIGYNLIIDRYTLETTVGDVMTKEVITITPEESIADAIKKMDVYGNSKEIINQLPVVDEEGKLIGIISDGDIIRVLSKILKEK</sequence>
<name>H1KZ80_9EURY</name>
<organism evidence="5 6">
    <name type="scientific">Methanotorris formicicus Mc-S-70</name>
    <dbReference type="NCBI Taxonomy" id="647171"/>
    <lineage>
        <taxon>Archaea</taxon>
        <taxon>Methanobacteriati</taxon>
        <taxon>Methanobacteriota</taxon>
        <taxon>Methanomada group</taxon>
        <taxon>Methanococci</taxon>
        <taxon>Methanococcales</taxon>
        <taxon>Methanocaldococcaceae</taxon>
        <taxon>Methanotorris</taxon>
    </lineage>
</organism>
<dbReference type="PROSITE" id="PS51371">
    <property type="entry name" value="CBS"/>
    <property type="match status" value="2"/>
</dbReference>
<evidence type="ECO:0000256" key="3">
    <source>
        <dbReference type="PROSITE-ProRule" id="PRU00703"/>
    </source>
</evidence>
<comment type="caution">
    <text evidence="5">The sequence shown here is derived from an EMBL/GenBank/DDBJ whole genome shotgun (WGS) entry which is preliminary data.</text>
</comment>
<dbReference type="RefSeq" id="WP_007044535.1">
    <property type="nucleotide sequence ID" value="NZ_AGJL01000025.1"/>
</dbReference>
<evidence type="ECO:0000313" key="6">
    <source>
        <dbReference type="Proteomes" id="UP000003706"/>
    </source>
</evidence>
<evidence type="ECO:0000256" key="2">
    <source>
        <dbReference type="ARBA" id="ARBA00023122"/>
    </source>
</evidence>
<dbReference type="EMBL" id="AGJL01000025">
    <property type="protein sequence ID" value="EHP86234.1"/>
    <property type="molecule type" value="Genomic_DNA"/>
</dbReference>
<keyword evidence="2 3" id="KW-0129">CBS domain</keyword>
<dbReference type="STRING" id="647171.MetfoDRAFT_1103"/>
<feature type="domain" description="CBS" evidence="4">
    <location>
        <begin position="78"/>
        <end position="139"/>
    </location>
</feature>
<evidence type="ECO:0000259" key="4">
    <source>
        <dbReference type="PROSITE" id="PS51371"/>
    </source>
</evidence>
<reference evidence="5 6" key="1">
    <citation type="submission" date="2011-09" db="EMBL/GenBank/DDBJ databases">
        <title>The draft genome of Methanotorris formicicus Mc-S-70.</title>
        <authorList>
            <consortium name="US DOE Joint Genome Institute (JGI-PGF)"/>
            <person name="Lucas S."/>
            <person name="Han J."/>
            <person name="Lapidus A."/>
            <person name="Cheng J.-F."/>
            <person name="Goodwin L."/>
            <person name="Pitluck S."/>
            <person name="Peters L."/>
            <person name="Land M.L."/>
            <person name="Hauser L."/>
            <person name="Sieprawska-Lupa M."/>
            <person name="Takai K."/>
            <person name="Miyazaki J."/>
            <person name="Whitman W."/>
            <person name="Woyke T.J."/>
        </authorList>
    </citation>
    <scope>NUCLEOTIDE SEQUENCE [LARGE SCALE GENOMIC DNA]</scope>
    <source>
        <strain evidence="5 6">Mc-S-70</strain>
    </source>
</reference>
<dbReference type="PANTHER" id="PTHR43080">
    <property type="entry name" value="CBS DOMAIN-CONTAINING PROTEIN CBSX3, MITOCHONDRIAL"/>
    <property type="match status" value="1"/>
</dbReference>
<dbReference type="InterPro" id="IPR046342">
    <property type="entry name" value="CBS_dom_sf"/>
</dbReference>
<dbReference type="InterPro" id="IPR051257">
    <property type="entry name" value="Diverse_CBS-Domain"/>
</dbReference>
<dbReference type="Gene3D" id="3.10.580.10">
    <property type="entry name" value="CBS-domain"/>
    <property type="match status" value="1"/>
</dbReference>
<gene>
    <name evidence="5" type="ORF">MetfoDRAFT_1103</name>
</gene>